<accession>A0A2I6S2H3</accession>
<evidence type="ECO:0000256" key="1">
    <source>
        <dbReference type="SAM" id="Phobius"/>
    </source>
</evidence>
<dbReference type="AlphaFoldDB" id="A0A2I6S2H3"/>
<dbReference type="SUPFAM" id="SSF81442">
    <property type="entry name" value="Cytochrome c oxidase subunit I-like"/>
    <property type="match status" value="1"/>
</dbReference>
<gene>
    <name evidence="2" type="ORF">C0099_00085</name>
</gene>
<feature type="transmembrane region" description="Helical" evidence="1">
    <location>
        <begin position="104"/>
        <end position="124"/>
    </location>
</feature>
<feature type="transmembrane region" description="Helical" evidence="1">
    <location>
        <begin position="42"/>
        <end position="61"/>
    </location>
</feature>
<dbReference type="Gene3D" id="1.20.210.10">
    <property type="entry name" value="Cytochrome c oxidase-like, subunit I domain"/>
    <property type="match status" value="1"/>
</dbReference>
<proteinExistence type="predicted"/>
<dbReference type="RefSeq" id="WP_102245545.1">
    <property type="nucleotide sequence ID" value="NZ_CP025682.1"/>
</dbReference>
<sequence>MHVTDSTPPASRWLKLAVLYLLAAIALGVAMGVSANFTLRPVHAHVALLGWASLALAGLIYGQYPRAAASWLARVHFWMHNLGLPLMMVSLALMLHGITAAGGVLLASEGIFAAGCLAFAFNVFRNLGPA</sequence>
<evidence type="ECO:0000313" key="3">
    <source>
        <dbReference type="Proteomes" id="UP000242205"/>
    </source>
</evidence>
<evidence type="ECO:0000313" key="2">
    <source>
        <dbReference type="EMBL" id="AUN93471.1"/>
    </source>
</evidence>
<keyword evidence="1" id="KW-1133">Transmembrane helix</keyword>
<name>A0A2I6S2H3_9RHOO</name>
<keyword evidence="1" id="KW-0812">Transmembrane</keyword>
<protein>
    <submittedName>
        <fullName evidence="2">Cytochrome-c oxidase</fullName>
    </submittedName>
</protein>
<dbReference type="OrthoDB" id="9808748at2"/>
<reference evidence="2 3" key="1">
    <citation type="submission" date="2018-01" db="EMBL/GenBank/DDBJ databases">
        <authorList>
            <person name="Fu G.-Y."/>
        </authorList>
    </citation>
    <scope>NUCLEOTIDE SEQUENCE [LARGE SCALE GENOMIC DNA]</scope>
    <source>
        <strain evidence="2 3">SY39</strain>
    </source>
</reference>
<dbReference type="InterPro" id="IPR036927">
    <property type="entry name" value="Cyt_c_oxase-like_su1_sf"/>
</dbReference>
<dbReference type="Proteomes" id="UP000242205">
    <property type="component" value="Chromosome"/>
</dbReference>
<organism evidence="2 3">
    <name type="scientific">Pseudazoarcus pumilus</name>
    <dbReference type="NCBI Taxonomy" id="2067960"/>
    <lineage>
        <taxon>Bacteria</taxon>
        <taxon>Pseudomonadati</taxon>
        <taxon>Pseudomonadota</taxon>
        <taxon>Betaproteobacteria</taxon>
        <taxon>Rhodocyclales</taxon>
        <taxon>Zoogloeaceae</taxon>
        <taxon>Pseudazoarcus</taxon>
    </lineage>
</organism>
<feature type="transmembrane region" description="Helical" evidence="1">
    <location>
        <begin position="82"/>
        <end position="98"/>
    </location>
</feature>
<keyword evidence="3" id="KW-1185">Reference proteome</keyword>
<dbReference type="KEGG" id="atw:C0099_00085"/>
<keyword evidence="1" id="KW-0472">Membrane</keyword>
<dbReference type="EMBL" id="CP025682">
    <property type="protein sequence ID" value="AUN93471.1"/>
    <property type="molecule type" value="Genomic_DNA"/>
</dbReference>